<dbReference type="AlphaFoldDB" id="D0L540"/>
<sequence>MATTTWTPADVRALGVRTDLETANSVLGLGRQNGYEHAKNGTYPVRVLRVGRKYVVPVAGLLDALGIDGAA</sequence>
<dbReference type="HOGENOM" id="CLU_178607_3_1_11"/>
<dbReference type="eggNOG" id="ENOG5030ITX">
    <property type="taxonomic scope" value="Bacteria"/>
</dbReference>
<reference evidence="2" key="1">
    <citation type="submission" date="2009-10" db="EMBL/GenBank/DDBJ databases">
        <title>The complete chromosome of Gordonia bronchialis DSM 43247.</title>
        <authorList>
            <consortium name="US DOE Joint Genome Institute (JGI-PGF)"/>
            <person name="Lucas S."/>
            <person name="Copeland A."/>
            <person name="Lapidus A."/>
            <person name="Glavina del Rio T."/>
            <person name="Dalin E."/>
            <person name="Tice H."/>
            <person name="Bruce D."/>
            <person name="Goodwin L."/>
            <person name="Pitluck S."/>
            <person name="Kyrpides N."/>
            <person name="Mavromatis K."/>
            <person name="Ivanova N."/>
            <person name="Ovchinnikova G."/>
            <person name="Saunders E."/>
            <person name="Brettin T."/>
            <person name="Detter J.C."/>
            <person name="Han C."/>
            <person name="Larimer F."/>
            <person name="Land M."/>
            <person name="Hauser L."/>
            <person name="Markowitz V."/>
            <person name="Cheng J.-F."/>
            <person name="Hugenholtz P."/>
            <person name="Woyke T."/>
            <person name="Wu D."/>
            <person name="Jando M."/>
            <person name="Schneider S."/>
            <person name="Goeker M."/>
            <person name="Klenk H.-P."/>
            <person name="Eisen J.A."/>
        </authorList>
    </citation>
    <scope>NUCLEOTIDE SEQUENCE [LARGE SCALE GENOMIC DNA]</scope>
    <source>
        <strain evidence="2">ATCC 25592 / DSM 43247 / BCRC 13721 / JCM 3198 / KCTC 3076 / NBRC 16047 / NCTC 10667</strain>
    </source>
</reference>
<dbReference type="STRING" id="526226.Gbro_1188"/>
<dbReference type="Proteomes" id="UP000001219">
    <property type="component" value="Chromosome"/>
</dbReference>
<name>D0L540_GORB4</name>
<dbReference type="EMBL" id="CP001802">
    <property type="protein sequence ID" value="ACY20492.1"/>
    <property type="molecule type" value="Genomic_DNA"/>
</dbReference>
<organism evidence="1 2">
    <name type="scientific">Gordonia bronchialis (strain ATCC 25592 / DSM 43247 / BCRC 13721 / JCM 3198 / KCTC 3076 / NBRC 16047 / NCTC 10667)</name>
    <name type="common">Rhodococcus bronchialis</name>
    <dbReference type="NCBI Taxonomy" id="526226"/>
    <lineage>
        <taxon>Bacteria</taxon>
        <taxon>Bacillati</taxon>
        <taxon>Actinomycetota</taxon>
        <taxon>Actinomycetes</taxon>
        <taxon>Mycobacteriales</taxon>
        <taxon>Gordoniaceae</taxon>
        <taxon>Gordonia</taxon>
    </lineage>
</organism>
<dbReference type="KEGG" id="gbr:Gbro_1188"/>
<evidence type="ECO:0000313" key="2">
    <source>
        <dbReference type="Proteomes" id="UP000001219"/>
    </source>
</evidence>
<dbReference type="OrthoDB" id="3541350at2"/>
<gene>
    <name evidence="1" type="ordered locus">Gbro_1188</name>
</gene>
<evidence type="ECO:0000313" key="1">
    <source>
        <dbReference type="EMBL" id="ACY20492.1"/>
    </source>
</evidence>
<proteinExistence type="predicted"/>
<keyword evidence="2" id="KW-1185">Reference proteome</keyword>
<dbReference type="RefSeq" id="WP_012833065.1">
    <property type="nucleotide sequence ID" value="NC_013441.1"/>
</dbReference>
<protein>
    <recommendedName>
        <fullName evidence="3">DNA-binding protein</fullName>
    </recommendedName>
</protein>
<accession>D0L540</accession>
<reference evidence="1 2" key="2">
    <citation type="journal article" date="2010" name="Stand. Genomic Sci.">
        <title>Complete genome sequence of Gordonia bronchialis type strain (3410).</title>
        <authorList>
            <person name="Ivanova N."/>
            <person name="Sikorski J."/>
            <person name="Jando M."/>
            <person name="Lapidus A."/>
            <person name="Nolan M."/>
            <person name="Lucas S."/>
            <person name="Del Rio T.G."/>
            <person name="Tice H."/>
            <person name="Copeland A."/>
            <person name="Cheng J.F."/>
            <person name="Chen F."/>
            <person name="Bruce D."/>
            <person name="Goodwin L."/>
            <person name="Pitluck S."/>
            <person name="Mavromatis K."/>
            <person name="Ovchinnikova G."/>
            <person name="Pati A."/>
            <person name="Chen A."/>
            <person name="Palaniappan K."/>
            <person name="Land M."/>
            <person name="Hauser L."/>
            <person name="Chang Y.J."/>
            <person name="Jeffries C.D."/>
            <person name="Chain P."/>
            <person name="Saunders E."/>
            <person name="Han C."/>
            <person name="Detter J.C."/>
            <person name="Brettin T."/>
            <person name="Rohde M."/>
            <person name="Goker M."/>
            <person name="Bristow J."/>
            <person name="Eisen J.A."/>
            <person name="Markowitz V."/>
            <person name="Hugenholtz P."/>
            <person name="Klenk H.P."/>
            <person name="Kyrpides N.C."/>
        </authorList>
    </citation>
    <scope>NUCLEOTIDE SEQUENCE [LARGE SCALE GENOMIC DNA]</scope>
    <source>
        <strain evidence="2">ATCC 25592 / DSM 43247 / BCRC 13721 / JCM 3198 / KCTC 3076 / NBRC 16047 / NCTC 10667</strain>
    </source>
</reference>
<evidence type="ECO:0008006" key="3">
    <source>
        <dbReference type="Google" id="ProtNLM"/>
    </source>
</evidence>